<gene>
    <name evidence="2" type="ORF">Ctob_012458</name>
</gene>
<protein>
    <submittedName>
        <fullName evidence="2">Uncharacterized protein</fullName>
    </submittedName>
</protein>
<proteinExistence type="predicted"/>
<name>A0A0M0JCL6_9EUKA</name>
<accession>A0A0M0JCL6</accession>
<dbReference type="EMBL" id="JWZX01003126">
    <property type="protein sequence ID" value="KOO24097.1"/>
    <property type="molecule type" value="Genomic_DNA"/>
</dbReference>
<organism evidence="2 3">
    <name type="scientific">Chrysochromulina tobinii</name>
    <dbReference type="NCBI Taxonomy" id="1460289"/>
    <lineage>
        <taxon>Eukaryota</taxon>
        <taxon>Haptista</taxon>
        <taxon>Haptophyta</taxon>
        <taxon>Prymnesiophyceae</taxon>
        <taxon>Prymnesiales</taxon>
        <taxon>Chrysochromulinaceae</taxon>
        <taxon>Chrysochromulina</taxon>
    </lineage>
</organism>
<dbReference type="InterPro" id="IPR012338">
    <property type="entry name" value="Beta-lactam/transpept-like"/>
</dbReference>
<dbReference type="SUPFAM" id="SSF56601">
    <property type="entry name" value="beta-lactamase/transpeptidase-like"/>
    <property type="match status" value="1"/>
</dbReference>
<dbReference type="Proteomes" id="UP000037460">
    <property type="component" value="Unassembled WGS sequence"/>
</dbReference>
<evidence type="ECO:0000313" key="2">
    <source>
        <dbReference type="EMBL" id="KOO24097.1"/>
    </source>
</evidence>
<dbReference type="AlphaFoldDB" id="A0A0M0JCL6"/>
<sequence length="207" mass="22074">MASAPSTHACTGMSPDDQYGMNLDTAFLSCANGFTCGNIIAPAREVADWVWSLYRPGDESIVSASAAAQMREIYDWYGLGTMDLPSYGQTDKRYCRYGHFGVTYGFTANAAYNPGFDFSIAWGTNQEDPGQTATHGAQYDFLMQFDCELLSAVVGVLSAGTEPPLNCAWAAVNASQGGVCKATVGNEEEPHAGSGSQNESGSRRRNG</sequence>
<evidence type="ECO:0000313" key="3">
    <source>
        <dbReference type="Proteomes" id="UP000037460"/>
    </source>
</evidence>
<keyword evidence="3" id="KW-1185">Reference proteome</keyword>
<dbReference type="Gene3D" id="3.40.710.10">
    <property type="entry name" value="DD-peptidase/beta-lactamase superfamily"/>
    <property type="match status" value="1"/>
</dbReference>
<comment type="caution">
    <text evidence="2">The sequence shown here is derived from an EMBL/GenBank/DDBJ whole genome shotgun (WGS) entry which is preliminary data.</text>
</comment>
<feature type="region of interest" description="Disordered" evidence="1">
    <location>
        <begin position="184"/>
        <end position="207"/>
    </location>
</feature>
<reference evidence="3" key="1">
    <citation type="journal article" date="2015" name="PLoS Genet.">
        <title>Genome Sequence and Transcriptome Analyses of Chrysochromulina tobin: Metabolic Tools for Enhanced Algal Fitness in the Prominent Order Prymnesiales (Haptophyceae).</title>
        <authorList>
            <person name="Hovde B.T."/>
            <person name="Deodato C.R."/>
            <person name="Hunsperger H.M."/>
            <person name="Ryken S.A."/>
            <person name="Yost W."/>
            <person name="Jha R.K."/>
            <person name="Patterson J."/>
            <person name="Monnat R.J. Jr."/>
            <person name="Barlow S.B."/>
            <person name="Starkenburg S.R."/>
            <person name="Cattolico R.A."/>
        </authorList>
    </citation>
    <scope>NUCLEOTIDE SEQUENCE</scope>
    <source>
        <strain evidence="3">CCMP291</strain>
    </source>
</reference>
<evidence type="ECO:0000256" key="1">
    <source>
        <dbReference type="SAM" id="MobiDB-lite"/>
    </source>
</evidence>